<dbReference type="Proteomes" id="UP000824007">
    <property type="component" value="Unassembled WGS sequence"/>
</dbReference>
<evidence type="ECO:0000313" key="2">
    <source>
        <dbReference type="Proteomes" id="UP000824007"/>
    </source>
</evidence>
<accession>A0A9D2C7W9</accession>
<organism evidence="1 2">
    <name type="scientific">Candidatus Eisenbergiella pullistercoris</name>
    <dbReference type="NCBI Taxonomy" id="2838555"/>
    <lineage>
        <taxon>Bacteria</taxon>
        <taxon>Bacillati</taxon>
        <taxon>Bacillota</taxon>
        <taxon>Clostridia</taxon>
        <taxon>Lachnospirales</taxon>
        <taxon>Lachnospiraceae</taxon>
        <taxon>Eisenbergiella</taxon>
    </lineage>
</organism>
<dbReference type="AlphaFoldDB" id="A0A9D2C7W9"/>
<proteinExistence type="predicted"/>
<evidence type="ECO:0000313" key="1">
    <source>
        <dbReference type="EMBL" id="HIY60896.1"/>
    </source>
</evidence>
<protein>
    <submittedName>
        <fullName evidence="1">DUF4364 family protein</fullName>
    </submittedName>
</protein>
<dbReference type="Pfam" id="PF14277">
    <property type="entry name" value="DUF4364"/>
    <property type="match status" value="1"/>
</dbReference>
<sequence length="171" mass="19908">MNQEPTTLYKLMVLYMLNCVNFPLTTAQIAEFILDRDYTNFLTLQTVFSDLTETGLAHSKTILNRTQLSLTEEGKNTLHYFENRISDAIKDDIRDYFTSHRLELRNESSIQCDYYKLVNGEYEAQLVAKDGDVDLVGIRLSVPTEELAASICDNWQKKNKEIYHYLTKELF</sequence>
<reference evidence="1" key="2">
    <citation type="submission" date="2021-04" db="EMBL/GenBank/DDBJ databases">
        <authorList>
            <person name="Gilroy R."/>
        </authorList>
    </citation>
    <scope>NUCLEOTIDE SEQUENCE</scope>
    <source>
        <strain evidence="1">ChiSxjej3B15-24422</strain>
    </source>
</reference>
<dbReference type="EMBL" id="DXDD01000116">
    <property type="protein sequence ID" value="HIY60896.1"/>
    <property type="molecule type" value="Genomic_DNA"/>
</dbReference>
<gene>
    <name evidence="1" type="ORF">H9831_09490</name>
</gene>
<dbReference type="InterPro" id="IPR025374">
    <property type="entry name" value="DUF4364"/>
</dbReference>
<name>A0A9D2C7W9_9FIRM</name>
<reference evidence="1" key="1">
    <citation type="journal article" date="2021" name="PeerJ">
        <title>Extensive microbial diversity within the chicken gut microbiome revealed by metagenomics and culture.</title>
        <authorList>
            <person name="Gilroy R."/>
            <person name="Ravi A."/>
            <person name="Getino M."/>
            <person name="Pursley I."/>
            <person name="Horton D.L."/>
            <person name="Alikhan N.F."/>
            <person name="Baker D."/>
            <person name="Gharbi K."/>
            <person name="Hall N."/>
            <person name="Watson M."/>
            <person name="Adriaenssens E.M."/>
            <person name="Foster-Nyarko E."/>
            <person name="Jarju S."/>
            <person name="Secka A."/>
            <person name="Antonio M."/>
            <person name="Oren A."/>
            <person name="Chaudhuri R.R."/>
            <person name="La Ragione R."/>
            <person name="Hildebrand F."/>
            <person name="Pallen M.J."/>
        </authorList>
    </citation>
    <scope>NUCLEOTIDE SEQUENCE</scope>
    <source>
        <strain evidence="1">ChiSxjej3B15-24422</strain>
    </source>
</reference>
<comment type="caution">
    <text evidence="1">The sequence shown here is derived from an EMBL/GenBank/DDBJ whole genome shotgun (WGS) entry which is preliminary data.</text>
</comment>